<dbReference type="RefSeq" id="WP_228234219.1">
    <property type="nucleotide sequence ID" value="NZ_JAJGNA010000015.1"/>
</dbReference>
<feature type="transmembrane region" description="Helical" evidence="6">
    <location>
        <begin position="120"/>
        <end position="142"/>
    </location>
</feature>
<sequence length="464" mass="47956">MSDTTLSSSSSSSMNDGLPARERRWAAVAVLLGIALSNLSTAVVNIALPDMALSLGASDAATVWVVNGYQLAAVVCLLPVAAMVEALGLKRLFATGLAVFTLSSLVCAVAPTLGTLVSARLLQGVGAALLSVAGVALVRVIYPQRLVGKGMAWLAMAVAVPAALGPTFAAMVLAVTSWPWIFLINVPLGGVALWLFLSTVPGSERTAHRFDGLGTLLNGLAFGLLVVGVGTLGSGDRRLALAEIALGLVCFVLLFRQQRRHPSPMLPFDLLRLPVFSLAVLTSSCSYTAQILAYVSLPFLFERVLNMTPVQSGLLITPWPLTTAIAAQLAGRLVVRYPAAVLSSLGLGILAAGLVLMVFLPAEPAYWQIAWRMALCGVGFGLFQTPNNTAMMTTGPATRSGAASGMNAVARFAGWTLGSALVTLLFGLGGEQGPALCLAVGAAFAASGAVASAARRWREVRAGG</sequence>
<dbReference type="InterPro" id="IPR020846">
    <property type="entry name" value="MFS_dom"/>
</dbReference>
<feature type="transmembrane region" description="Helical" evidence="6">
    <location>
        <begin position="154"/>
        <end position="174"/>
    </location>
</feature>
<keyword evidence="5 6" id="KW-0472">Membrane</keyword>
<evidence type="ECO:0000256" key="1">
    <source>
        <dbReference type="ARBA" id="ARBA00004141"/>
    </source>
</evidence>
<feature type="transmembrane region" description="Helical" evidence="6">
    <location>
        <begin position="92"/>
        <end position="114"/>
    </location>
</feature>
<dbReference type="InterPro" id="IPR011701">
    <property type="entry name" value="MFS"/>
</dbReference>
<feature type="transmembrane region" description="Helical" evidence="6">
    <location>
        <begin position="180"/>
        <end position="200"/>
    </location>
</feature>
<dbReference type="Pfam" id="PF07690">
    <property type="entry name" value="MFS_1"/>
    <property type="match status" value="1"/>
</dbReference>
<evidence type="ECO:0000259" key="7">
    <source>
        <dbReference type="PROSITE" id="PS50850"/>
    </source>
</evidence>
<keyword evidence="2" id="KW-0813">Transport</keyword>
<feature type="transmembrane region" description="Helical" evidence="6">
    <location>
        <begin position="365"/>
        <end position="383"/>
    </location>
</feature>
<name>A0A9Q3UMX6_9GAMM</name>
<evidence type="ECO:0000256" key="4">
    <source>
        <dbReference type="ARBA" id="ARBA00022989"/>
    </source>
</evidence>
<dbReference type="Proteomes" id="UP001108027">
    <property type="component" value="Unassembled WGS sequence"/>
</dbReference>
<dbReference type="AlphaFoldDB" id="A0A9Q3UMX6"/>
<gene>
    <name evidence="8" type="ORF">LL252_12400</name>
</gene>
<dbReference type="PANTHER" id="PTHR42718:SF9">
    <property type="entry name" value="MAJOR FACILITATOR SUPERFAMILY MULTIDRUG TRANSPORTER MFSC"/>
    <property type="match status" value="1"/>
</dbReference>
<feature type="transmembrane region" description="Helical" evidence="6">
    <location>
        <begin position="25"/>
        <end position="48"/>
    </location>
</feature>
<organism evidence="8 9">
    <name type="scientific">Alloalcanivorax marinus</name>
    <dbReference type="NCBI Taxonomy" id="1177169"/>
    <lineage>
        <taxon>Bacteria</taxon>
        <taxon>Pseudomonadati</taxon>
        <taxon>Pseudomonadota</taxon>
        <taxon>Gammaproteobacteria</taxon>
        <taxon>Oceanospirillales</taxon>
        <taxon>Alcanivoracaceae</taxon>
        <taxon>Alloalcanivorax</taxon>
    </lineage>
</organism>
<feature type="transmembrane region" description="Helical" evidence="6">
    <location>
        <begin position="433"/>
        <end position="454"/>
    </location>
</feature>
<dbReference type="GO" id="GO:0016020">
    <property type="term" value="C:membrane"/>
    <property type="evidence" value="ECO:0007669"/>
    <property type="project" value="UniProtKB-SubCell"/>
</dbReference>
<evidence type="ECO:0000256" key="5">
    <source>
        <dbReference type="ARBA" id="ARBA00023136"/>
    </source>
</evidence>
<feature type="transmembrane region" description="Helical" evidence="6">
    <location>
        <begin position="309"/>
        <end position="327"/>
    </location>
</feature>
<dbReference type="EMBL" id="JAJGNA010000015">
    <property type="protein sequence ID" value="MCC4309370.1"/>
    <property type="molecule type" value="Genomic_DNA"/>
</dbReference>
<evidence type="ECO:0000256" key="3">
    <source>
        <dbReference type="ARBA" id="ARBA00022692"/>
    </source>
</evidence>
<keyword evidence="3 6" id="KW-0812">Transmembrane</keyword>
<feature type="transmembrane region" description="Helical" evidence="6">
    <location>
        <begin position="339"/>
        <end position="359"/>
    </location>
</feature>
<feature type="transmembrane region" description="Helical" evidence="6">
    <location>
        <begin position="239"/>
        <end position="255"/>
    </location>
</feature>
<protein>
    <submittedName>
        <fullName evidence="8">MFS transporter</fullName>
    </submittedName>
</protein>
<comment type="caution">
    <text evidence="8">The sequence shown here is derived from an EMBL/GenBank/DDBJ whole genome shotgun (WGS) entry which is preliminary data.</text>
</comment>
<dbReference type="Gene3D" id="1.20.1250.20">
    <property type="entry name" value="MFS general substrate transporter like domains"/>
    <property type="match status" value="1"/>
</dbReference>
<evidence type="ECO:0000313" key="9">
    <source>
        <dbReference type="Proteomes" id="UP001108027"/>
    </source>
</evidence>
<feature type="transmembrane region" description="Helical" evidence="6">
    <location>
        <begin position="212"/>
        <end position="233"/>
    </location>
</feature>
<dbReference type="PROSITE" id="PS50850">
    <property type="entry name" value="MFS"/>
    <property type="match status" value="1"/>
</dbReference>
<feature type="transmembrane region" description="Helical" evidence="6">
    <location>
        <begin position="60"/>
        <end position="80"/>
    </location>
</feature>
<comment type="subcellular location">
    <subcellularLocation>
        <location evidence="1">Membrane</location>
        <topology evidence="1">Multi-pass membrane protein</topology>
    </subcellularLocation>
</comment>
<keyword evidence="4 6" id="KW-1133">Transmembrane helix</keyword>
<evidence type="ECO:0000256" key="6">
    <source>
        <dbReference type="SAM" id="Phobius"/>
    </source>
</evidence>
<feature type="domain" description="Major facilitator superfamily (MFS) profile" evidence="7">
    <location>
        <begin position="26"/>
        <end position="460"/>
    </location>
</feature>
<dbReference type="Gene3D" id="1.20.1720.10">
    <property type="entry name" value="Multidrug resistance protein D"/>
    <property type="match status" value="1"/>
</dbReference>
<dbReference type="CDD" id="cd17321">
    <property type="entry name" value="MFS_MMR_MDR_like"/>
    <property type="match status" value="1"/>
</dbReference>
<evidence type="ECO:0000256" key="2">
    <source>
        <dbReference type="ARBA" id="ARBA00022448"/>
    </source>
</evidence>
<feature type="transmembrane region" description="Helical" evidence="6">
    <location>
        <begin position="275"/>
        <end position="297"/>
    </location>
</feature>
<dbReference type="GO" id="GO:0022857">
    <property type="term" value="F:transmembrane transporter activity"/>
    <property type="evidence" value="ECO:0007669"/>
    <property type="project" value="InterPro"/>
</dbReference>
<keyword evidence="9" id="KW-1185">Reference proteome</keyword>
<feature type="transmembrane region" description="Helical" evidence="6">
    <location>
        <begin position="408"/>
        <end position="427"/>
    </location>
</feature>
<accession>A0A9Q3UMX6</accession>
<proteinExistence type="predicted"/>
<dbReference type="PANTHER" id="PTHR42718">
    <property type="entry name" value="MAJOR FACILITATOR SUPERFAMILY MULTIDRUG TRANSPORTER MFSC"/>
    <property type="match status" value="1"/>
</dbReference>
<dbReference type="InterPro" id="IPR036259">
    <property type="entry name" value="MFS_trans_sf"/>
</dbReference>
<dbReference type="SUPFAM" id="SSF103473">
    <property type="entry name" value="MFS general substrate transporter"/>
    <property type="match status" value="1"/>
</dbReference>
<evidence type="ECO:0000313" key="8">
    <source>
        <dbReference type="EMBL" id="MCC4309370.1"/>
    </source>
</evidence>
<reference evidence="8" key="1">
    <citation type="submission" date="2021-10" db="EMBL/GenBank/DDBJ databases">
        <title>The diversity and Nitrogen Metabolism of Culturable Nitrate-Utilizing Bacteria Within the Oxygen Minimum Zone of the Changjiang (Yangtze River)Estuary.</title>
        <authorList>
            <person name="Zhang D."/>
            <person name="Zheng J."/>
            <person name="Liu S."/>
            <person name="He W."/>
        </authorList>
    </citation>
    <scope>NUCLEOTIDE SEQUENCE</scope>
    <source>
        <strain evidence="8">FXH-223</strain>
    </source>
</reference>